<dbReference type="Proteomes" id="UP000691718">
    <property type="component" value="Unassembled WGS sequence"/>
</dbReference>
<organism evidence="1 2">
    <name type="scientific">Parnassius apollo</name>
    <name type="common">Apollo butterfly</name>
    <name type="synonym">Papilio apollo</name>
    <dbReference type="NCBI Taxonomy" id="110799"/>
    <lineage>
        <taxon>Eukaryota</taxon>
        <taxon>Metazoa</taxon>
        <taxon>Ecdysozoa</taxon>
        <taxon>Arthropoda</taxon>
        <taxon>Hexapoda</taxon>
        <taxon>Insecta</taxon>
        <taxon>Pterygota</taxon>
        <taxon>Neoptera</taxon>
        <taxon>Endopterygota</taxon>
        <taxon>Lepidoptera</taxon>
        <taxon>Glossata</taxon>
        <taxon>Ditrysia</taxon>
        <taxon>Papilionoidea</taxon>
        <taxon>Papilionidae</taxon>
        <taxon>Parnassiinae</taxon>
        <taxon>Parnassini</taxon>
        <taxon>Parnassius</taxon>
        <taxon>Parnassius</taxon>
    </lineage>
</organism>
<evidence type="ECO:0000313" key="2">
    <source>
        <dbReference type="Proteomes" id="UP000691718"/>
    </source>
</evidence>
<reference evidence="1" key="1">
    <citation type="submission" date="2021-04" db="EMBL/GenBank/DDBJ databases">
        <authorList>
            <person name="Tunstrom K."/>
        </authorList>
    </citation>
    <scope>NUCLEOTIDE SEQUENCE</scope>
</reference>
<proteinExistence type="predicted"/>
<keyword evidence="2" id="KW-1185">Reference proteome</keyword>
<evidence type="ECO:0000313" key="1">
    <source>
        <dbReference type="EMBL" id="CAG4937839.1"/>
    </source>
</evidence>
<accession>A0A8S3W376</accession>
<comment type="caution">
    <text evidence="1">The sequence shown here is derived from an EMBL/GenBank/DDBJ whole genome shotgun (WGS) entry which is preliminary data.</text>
</comment>
<gene>
    <name evidence="1" type="ORF">PAPOLLO_LOCUS1505</name>
</gene>
<name>A0A8S3W376_PARAO</name>
<dbReference type="PANTHER" id="PTHR45913:SF5">
    <property type="entry name" value="GENERAL TRANSCRIPTION FACTOR II-I REPEAT DOMAIN-CONTAINING PROTEIN 2A-LIKE PROTEIN"/>
    <property type="match status" value="1"/>
</dbReference>
<dbReference type="PANTHER" id="PTHR45913">
    <property type="entry name" value="EPM2A-INTERACTING PROTEIN 1"/>
    <property type="match status" value="1"/>
</dbReference>
<dbReference type="AlphaFoldDB" id="A0A8S3W376"/>
<dbReference type="OrthoDB" id="1101576at2759"/>
<dbReference type="EMBL" id="CAJQZP010000088">
    <property type="protein sequence ID" value="CAG4937839.1"/>
    <property type="molecule type" value="Genomic_DNA"/>
</dbReference>
<protein>
    <submittedName>
        <fullName evidence="1">(apollo) hypothetical protein</fullName>
    </submittedName>
</protein>
<sequence>MACKKRKVDSECRLFKEEWAWKYFFTEYNGKPVCLICNEAVAVFKDFNLARHFNTKHAKTKYALMNDAEKKVNAENLKKTISGQRNMFIKKNTAQKASTLAGYVVAYNIAKNNKPYSEGEFVKDCMVSVSNILCPEKKREFESVSLSRKTVTTRIDAIASNLSTQLMQRIEKFKYFSVTMDESTDRSDTAQLLIFIRGVDDEFNITEELACLQSLKGKTTGQIIYNEFSKGLQNLNAHISKLCNITTDGAPNMVGKNAGFSGIFRNQNPNQDVVFLHCIIHQDVLCKAALDFTHVLNVVIKLINTIRSRGLVHRQFQEFLIAIDADYSDLLYHTKVRWLSCGYAFERIWNLKEEIQDFLKNKTDKWSDFQIFENKDWCTDFAFFTDLLEHYNKLNKKLQGQNQFIDETWGCLKSFKTQLFLFYNCMAKNDLTHFPRLKSMAPVSENKLNEFSQALKNLHTEFETRFQDFKNIQSSLDVFSMPFNVDPENISAELQLEIIEMQCSTHLKQLFLNSTKLDFYRTLPKAEFPKIIAHAQKIMAMFASSYVCEQTFSTMKLRKNSIRNRLTDEHLFALLKVTSSQLEPAFENIMANQKQFHMSHTPTTEGPSNKS</sequence>